<dbReference type="RefSeq" id="WP_163730787.1">
    <property type="nucleotide sequence ID" value="NZ_AP022610.1"/>
</dbReference>
<dbReference type="PANTHER" id="PTHR36456">
    <property type="entry name" value="UPF0232 PROTEIN SCO3875"/>
    <property type="match status" value="1"/>
</dbReference>
<keyword evidence="5" id="KW-1185">Reference proteome</keyword>
<proteinExistence type="inferred from homology"/>
<evidence type="ECO:0000313" key="4">
    <source>
        <dbReference type="EMBL" id="BBZ25707.1"/>
    </source>
</evidence>
<name>A0A7I7XA01_9MYCO</name>
<dbReference type="AlphaFoldDB" id="A0A7I7XA01"/>
<feature type="region of interest" description="Disordered" evidence="3">
    <location>
        <begin position="1"/>
        <end position="75"/>
    </location>
</feature>
<evidence type="ECO:0000256" key="1">
    <source>
        <dbReference type="ARBA" id="ARBA00006200"/>
    </source>
</evidence>
<organism evidence="4 5">
    <name type="scientific">Mycolicibacterium madagascariense</name>
    <dbReference type="NCBI Taxonomy" id="212765"/>
    <lineage>
        <taxon>Bacteria</taxon>
        <taxon>Bacillati</taxon>
        <taxon>Actinomycetota</taxon>
        <taxon>Actinomycetes</taxon>
        <taxon>Mycobacteriales</taxon>
        <taxon>Mycobacteriaceae</taxon>
        <taxon>Mycolicibacterium</taxon>
    </lineage>
</organism>
<sequence length="200" mass="21414">MTDRSDDEPLGPPDALAHLKGMDLVRRALEEARGAAKSQGKDVGRGRTSSTNATPTRGFRRRWSGPGPDSRDPQTLAAATSELAKSRGWSARVAEGSVFGQWAAVVGEQIAEHADPTVLRDGVLTVVAESTAWATQLRMVQAQLLAKIAAAVGDGVVTSLKIVGPAGPTWRKGSTTCRDEAPGYLRMTRNSRFSERRQHV</sequence>
<dbReference type="HAMAP" id="MF_00630">
    <property type="entry name" value="UPF0232"/>
    <property type="match status" value="1"/>
</dbReference>
<dbReference type="PANTHER" id="PTHR36456:SF1">
    <property type="entry name" value="UPF0232 PROTEIN SCO3875"/>
    <property type="match status" value="1"/>
</dbReference>
<dbReference type="InterPro" id="IPR023007">
    <property type="entry name" value="UPF0232_actinobac"/>
</dbReference>
<dbReference type="EMBL" id="AP022610">
    <property type="protein sequence ID" value="BBZ25707.1"/>
    <property type="molecule type" value="Genomic_DNA"/>
</dbReference>
<reference evidence="4 5" key="1">
    <citation type="journal article" date="2019" name="Emerg. Microbes Infect.">
        <title>Comprehensive subspecies identification of 175 nontuberculous mycobacteria species based on 7547 genomic profiles.</title>
        <authorList>
            <person name="Matsumoto Y."/>
            <person name="Kinjo T."/>
            <person name="Motooka D."/>
            <person name="Nabeya D."/>
            <person name="Jung N."/>
            <person name="Uechi K."/>
            <person name="Horii T."/>
            <person name="Iida T."/>
            <person name="Fujita J."/>
            <person name="Nakamura S."/>
        </authorList>
    </citation>
    <scope>NUCLEOTIDE SEQUENCE [LARGE SCALE GENOMIC DNA]</scope>
    <source>
        <strain evidence="4 5">JCM 13574</strain>
    </source>
</reference>
<dbReference type="NCBIfam" id="NF002871">
    <property type="entry name" value="PRK03195.1"/>
    <property type="match status" value="1"/>
</dbReference>
<gene>
    <name evidence="4" type="ORF">MMAD_00020</name>
</gene>
<accession>A0A7I7XA01</accession>
<dbReference type="KEGG" id="mmag:MMAD_00020"/>
<comment type="similarity">
    <text evidence="1 2">Belongs to the UPF0232 family.</text>
</comment>
<evidence type="ECO:0000256" key="2">
    <source>
        <dbReference type="HAMAP-Rule" id="MF_00630"/>
    </source>
</evidence>
<dbReference type="InterPro" id="IPR007922">
    <property type="entry name" value="DciA-like"/>
</dbReference>
<feature type="compositionally biased region" description="Basic and acidic residues" evidence="3">
    <location>
        <begin position="20"/>
        <end position="45"/>
    </location>
</feature>
<dbReference type="Proteomes" id="UP000466517">
    <property type="component" value="Chromosome"/>
</dbReference>
<dbReference type="Pfam" id="PF05258">
    <property type="entry name" value="DciA"/>
    <property type="match status" value="1"/>
</dbReference>
<evidence type="ECO:0000313" key="5">
    <source>
        <dbReference type="Proteomes" id="UP000466517"/>
    </source>
</evidence>
<protein>
    <recommendedName>
        <fullName evidence="2">UPF0232 protein MMAD_00020</fullName>
    </recommendedName>
</protein>
<evidence type="ECO:0000256" key="3">
    <source>
        <dbReference type="SAM" id="MobiDB-lite"/>
    </source>
</evidence>